<dbReference type="GO" id="GO:0008773">
    <property type="term" value="F:[protein-PII] uridylyltransferase activity"/>
    <property type="evidence" value="ECO:0007669"/>
    <property type="project" value="InterPro"/>
</dbReference>
<dbReference type="InterPro" id="IPR000595">
    <property type="entry name" value="cNMP-bd_dom"/>
</dbReference>
<dbReference type="Pfam" id="PF03445">
    <property type="entry name" value="DUF294"/>
    <property type="match status" value="1"/>
</dbReference>
<evidence type="ECO:0000256" key="1">
    <source>
        <dbReference type="ARBA" id="ARBA00023122"/>
    </source>
</evidence>
<dbReference type="EMBL" id="VTOX01000001">
    <property type="protein sequence ID" value="NKE65088.1"/>
    <property type="molecule type" value="Genomic_DNA"/>
</dbReference>
<dbReference type="CDD" id="cd05401">
    <property type="entry name" value="NT_GlnE_GlnD_like"/>
    <property type="match status" value="1"/>
</dbReference>
<dbReference type="InterPro" id="IPR051257">
    <property type="entry name" value="Diverse_CBS-Domain"/>
</dbReference>
<evidence type="ECO:0000313" key="5">
    <source>
        <dbReference type="Proteomes" id="UP000521868"/>
    </source>
</evidence>
<dbReference type="PROSITE" id="PS51371">
    <property type="entry name" value="CBS"/>
    <property type="match status" value="2"/>
</dbReference>
<evidence type="ECO:0000256" key="2">
    <source>
        <dbReference type="PROSITE-ProRule" id="PRU00703"/>
    </source>
</evidence>
<dbReference type="AlphaFoldDB" id="A0A7X6DDL2"/>
<dbReference type="Proteomes" id="UP000521868">
    <property type="component" value="Unassembled WGS sequence"/>
</dbReference>
<comment type="caution">
    <text evidence="4">The sequence shown here is derived from an EMBL/GenBank/DDBJ whole genome shotgun (WGS) entry which is preliminary data.</text>
</comment>
<proteinExistence type="predicted"/>
<sequence length="635" mass="69019">MVQPAPAPVAAQPSPSGGLLEALRPDLLRHPPFAQMAPEAVDFFLTRSHQRYYAPGEILIAPATGDVQEIFFIRQGAVSGVEGLAELSGGAFHYEAGDLFPLGAALARRAVTATYKAIADTFVLALPSAAMNELAAGSPVFADFLNRRITRFLDLSRRAVQVAYASQTLAEQSLETPLGELGLRGPVSCSPETSLHEALSEMQRRRVGSMIVTGAAGQAKGILTRHDVIGRVTLPRVPLDTPISQVMVQPVHTLAVSDTAQDAALLMSRHGIRHVPVTRGGAVVGLVSERDLFAMQRLSLKQVSTSIRTAADVPTLRLVAQDIRRFARNLLSQGVQARQLTGLISHLNDVLTQHLVELKAAEHRISLEHLCWLALGSEGRGEQTVATDQDNALILRNDAGQAQRAAALAFGRDVNLALEDCGYPLCRGGIMAGETACCLTLREWGGRFSDWIEHGAPQDLLNASIYFDLRPLAGDFELAEALRHEVLESARRTPRFLKQMALNALARGTPLNWLGGIDTDERGTVDLKLQGAAIFVDAARLYSLAHGIAATGTRERLESVGARIGLASAEYEAWVGGFEFLQMLRLRHQLEGADAGDAPNRVRLADLNDIDRRILKESFRLARQLQQRLQLDYDR</sequence>
<dbReference type="InterPro" id="IPR018821">
    <property type="entry name" value="DUF294_put_nucleoTrafse_sb-bd"/>
</dbReference>
<dbReference type="SUPFAM" id="SSF51206">
    <property type="entry name" value="cAMP-binding domain-like"/>
    <property type="match status" value="1"/>
</dbReference>
<evidence type="ECO:0000313" key="4">
    <source>
        <dbReference type="EMBL" id="NKE65088.1"/>
    </source>
</evidence>
<dbReference type="InterPro" id="IPR018490">
    <property type="entry name" value="cNMP-bd_dom_sf"/>
</dbReference>
<dbReference type="Pfam" id="PF10335">
    <property type="entry name" value="DUF294_C"/>
    <property type="match status" value="1"/>
</dbReference>
<dbReference type="PANTHER" id="PTHR43080:SF2">
    <property type="entry name" value="CBS DOMAIN-CONTAINING PROTEIN"/>
    <property type="match status" value="1"/>
</dbReference>
<dbReference type="InterPro" id="IPR046342">
    <property type="entry name" value="CBS_dom_sf"/>
</dbReference>
<gene>
    <name evidence="4" type="ORF">RAMLITH_04585</name>
</gene>
<dbReference type="InterPro" id="IPR000644">
    <property type="entry name" value="CBS_dom"/>
</dbReference>
<dbReference type="Pfam" id="PF00571">
    <property type="entry name" value="CBS"/>
    <property type="match status" value="2"/>
</dbReference>
<keyword evidence="1 2" id="KW-0129">CBS domain</keyword>
<dbReference type="InterPro" id="IPR005105">
    <property type="entry name" value="GlnD_Uridyltrans_N"/>
</dbReference>
<organism evidence="4 5">
    <name type="scientific">Ramlibacter lithotrophicus</name>
    <dbReference type="NCBI Taxonomy" id="2606681"/>
    <lineage>
        <taxon>Bacteria</taxon>
        <taxon>Pseudomonadati</taxon>
        <taxon>Pseudomonadota</taxon>
        <taxon>Betaproteobacteria</taxon>
        <taxon>Burkholderiales</taxon>
        <taxon>Comamonadaceae</taxon>
        <taxon>Ramlibacter</taxon>
    </lineage>
</organism>
<feature type="domain" description="CBS" evidence="3">
    <location>
        <begin position="182"/>
        <end position="239"/>
    </location>
</feature>
<evidence type="ECO:0000259" key="3">
    <source>
        <dbReference type="PROSITE" id="PS51371"/>
    </source>
</evidence>
<protein>
    <submittedName>
        <fullName evidence="4">CBS domain-containing protein</fullName>
    </submittedName>
</protein>
<feature type="domain" description="CBS" evidence="3">
    <location>
        <begin position="247"/>
        <end position="305"/>
    </location>
</feature>
<dbReference type="Gene3D" id="3.10.580.10">
    <property type="entry name" value="CBS-domain"/>
    <property type="match status" value="1"/>
</dbReference>
<dbReference type="PANTHER" id="PTHR43080">
    <property type="entry name" value="CBS DOMAIN-CONTAINING PROTEIN CBSX3, MITOCHONDRIAL"/>
    <property type="match status" value="1"/>
</dbReference>
<dbReference type="InterPro" id="IPR014710">
    <property type="entry name" value="RmlC-like_jellyroll"/>
</dbReference>
<accession>A0A7X6DDL2</accession>
<keyword evidence="5" id="KW-1185">Reference proteome</keyword>
<dbReference type="Gene3D" id="2.60.120.10">
    <property type="entry name" value="Jelly Rolls"/>
    <property type="match status" value="1"/>
</dbReference>
<dbReference type="SMART" id="SM00116">
    <property type="entry name" value="CBS"/>
    <property type="match status" value="2"/>
</dbReference>
<dbReference type="RefSeq" id="WP_168106121.1">
    <property type="nucleotide sequence ID" value="NZ_VTOX01000001.1"/>
</dbReference>
<reference evidence="4 5" key="1">
    <citation type="journal article" date="2020" name="Nature">
        <title>Bacterial chemolithoautotrophy via manganese oxidation.</title>
        <authorList>
            <person name="Yu H."/>
            <person name="Leadbetter J.R."/>
        </authorList>
    </citation>
    <scope>NUCLEOTIDE SEQUENCE [LARGE SCALE GENOMIC DNA]</scope>
    <source>
        <strain evidence="4 5">RBP-1</strain>
    </source>
</reference>
<dbReference type="SUPFAM" id="SSF54631">
    <property type="entry name" value="CBS-domain pair"/>
    <property type="match status" value="1"/>
</dbReference>
<name>A0A7X6DDL2_9BURK</name>
<dbReference type="CDD" id="cd00038">
    <property type="entry name" value="CAP_ED"/>
    <property type="match status" value="1"/>
</dbReference>